<evidence type="ECO:0000259" key="2">
    <source>
        <dbReference type="Pfam" id="PF14620"/>
    </source>
</evidence>
<dbReference type="Pfam" id="PF14620">
    <property type="entry name" value="YPEB_PepSY1-2"/>
    <property type="match status" value="1"/>
</dbReference>
<dbReference type="EMBL" id="PKOZ01000001">
    <property type="protein sequence ID" value="PQD96894.1"/>
    <property type="molecule type" value="Genomic_DNA"/>
</dbReference>
<protein>
    <submittedName>
        <fullName evidence="4">Germination protein YpeB</fullName>
    </submittedName>
</protein>
<feature type="domain" description="Sporulation protein YpeB PepSY1 and PepSY2" evidence="2">
    <location>
        <begin position="183"/>
        <end position="372"/>
    </location>
</feature>
<gene>
    <name evidence="4" type="primary">ypeB</name>
    <name evidence="4" type="ORF">CYL18_03150</name>
</gene>
<organism evidence="4 5">
    <name type="scientific">Pradoshia eiseniae</name>
    <dbReference type="NCBI Taxonomy" id="2064768"/>
    <lineage>
        <taxon>Bacteria</taxon>
        <taxon>Bacillati</taxon>
        <taxon>Bacillota</taxon>
        <taxon>Bacilli</taxon>
        <taxon>Bacillales</taxon>
        <taxon>Bacillaceae</taxon>
        <taxon>Pradoshia</taxon>
    </lineage>
</organism>
<sequence length="450" mass="50727">MIRNILIGVLAIGLAGTAYWGYTQKQEKDALLINAENTYQRAFNDLAYDMDVLNDKIGTTLAMNSRESLSPALVDVWRITNSAHGSVGQLPLTLMPFHETEAFLTKIGDFAYQTSVRDLDKSPLTDQEYKTLEGLYKNSSEIQGELRKVQSEIMSNNLKWTDVEMVLAQAEGDEPQDNLVIDGLKTIEKNAKSYGQKDDYGTAFTSSPKKITYDHINDKVISRKEAIKHAKEYANVTNAKSVKVTENKDGSNYDFYHVSMNVRDGENVDVDLTKKGGYPIYIINDRAVGKAKISLNDGFKKAESYLKKMGYKNIGLYESTQYQNVGVYTFVTELNTVPVYEEAIKIKVGLDDGTIVGLVAEDYLQNHKDRTIGKPKISEEEARKSINPKVKIMDQKLSMLTNDLYEDVLCYEFMGTIGNDTYRIYINAENGKEEKVEKMHEAAKVYNKVS</sequence>
<evidence type="ECO:0000313" key="5">
    <source>
        <dbReference type="Proteomes" id="UP000239663"/>
    </source>
</evidence>
<dbReference type="NCBIfam" id="TIGR02889">
    <property type="entry name" value="spore_YpeB"/>
    <property type="match status" value="1"/>
</dbReference>
<proteinExistence type="predicted"/>
<name>A0A2S7N4D4_9BACI</name>
<dbReference type="GO" id="GO:0009847">
    <property type="term" value="P:spore germination"/>
    <property type="evidence" value="ECO:0007669"/>
    <property type="project" value="InterPro"/>
</dbReference>
<evidence type="ECO:0000259" key="3">
    <source>
        <dbReference type="Pfam" id="PF20769"/>
    </source>
</evidence>
<dbReference type="Pfam" id="PF20769">
    <property type="entry name" value="YPEB_N"/>
    <property type="match status" value="1"/>
</dbReference>
<evidence type="ECO:0000259" key="1">
    <source>
        <dbReference type="Pfam" id="PF03413"/>
    </source>
</evidence>
<dbReference type="AlphaFoldDB" id="A0A2S7N4D4"/>
<dbReference type="InterPro" id="IPR048402">
    <property type="entry name" value="YpeB_N"/>
</dbReference>
<dbReference type="InterPro" id="IPR014239">
    <property type="entry name" value="YpeB_PepSY1-2"/>
</dbReference>
<comment type="caution">
    <text evidence="4">The sequence shown here is derived from an EMBL/GenBank/DDBJ whole genome shotgun (WGS) entry which is preliminary data.</text>
</comment>
<dbReference type="Proteomes" id="UP000239663">
    <property type="component" value="Unassembled WGS sequence"/>
</dbReference>
<dbReference type="RefSeq" id="WP_104847988.1">
    <property type="nucleotide sequence ID" value="NZ_PKOZ01000001.1"/>
</dbReference>
<feature type="domain" description="PepSY" evidence="1">
    <location>
        <begin position="376"/>
        <end position="437"/>
    </location>
</feature>
<dbReference type="OrthoDB" id="2372097at2"/>
<keyword evidence="5" id="KW-1185">Reference proteome</keyword>
<accession>A0A2S7N4D4</accession>
<dbReference type="InterPro" id="IPR025711">
    <property type="entry name" value="PepSY"/>
</dbReference>
<evidence type="ECO:0000313" key="4">
    <source>
        <dbReference type="EMBL" id="PQD96894.1"/>
    </source>
</evidence>
<dbReference type="Pfam" id="PF03413">
    <property type="entry name" value="PepSY"/>
    <property type="match status" value="1"/>
</dbReference>
<feature type="domain" description="Sporulation protein YpeB N-terminal" evidence="3">
    <location>
        <begin position="27"/>
        <end position="162"/>
    </location>
</feature>
<reference evidence="4 5" key="1">
    <citation type="submission" date="2017-12" db="EMBL/GenBank/DDBJ databases">
        <title>Taxonomic description and draft genome of Pradoshia cofamensis Gen. nov., sp. nov., a thermotolerant bacillale isolated from anterior gut of earthworm Eisenia fetida.</title>
        <authorList>
            <person name="Saha T."/>
            <person name="Chakraborty R."/>
        </authorList>
    </citation>
    <scope>NUCLEOTIDE SEQUENCE [LARGE SCALE GENOMIC DNA]</scope>
    <source>
        <strain evidence="4 5">EAG3</strain>
    </source>
</reference>